<reference evidence="2" key="1">
    <citation type="journal article" date="2014" name="Front. Microbiol.">
        <title>High frequency of phylogenetically diverse reductive dehalogenase-homologous genes in deep subseafloor sedimentary metagenomes.</title>
        <authorList>
            <person name="Kawai M."/>
            <person name="Futagami T."/>
            <person name="Toyoda A."/>
            <person name="Takaki Y."/>
            <person name="Nishi S."/>
            <person name="Hori S."/>
            <person name="Arai W."/>
            <person name="Tsubouchi T."/>
            <person name="Morono Y."/>
            <person name="Uchiyama I."/>
            <person name="Ito T."/>
            <person name="Fujiyama A."/>
            <person name="Inagaki F."/>
            <person name="Takami H."/>
        </authorList>
    </citation>
    <scope>NUCLEOTIDE SEQUENCE</scope>
    <source>
        <strain evidence="2">Expedition CK06-06</strain>
    </source>
</reference>
<dbReference type="InterPro" id="IPR003779">
    <property type="entry name" value="CMD-like"/>
</dbReference>
<feature type="domain" description="Carboxymuconolactone decarboxylase-like" evidence="1">
    <location>
        <begin position="41"/>
        <end position="124"/>
    </location>
</feature>
<dbReference type="PANTHER" id="PTHR34846">
    <property type="entry name" value="4-CARBOXYMUCONOLACTONE DECARBOXYLASE FAMILY PROTEIN (AFU_ORTHOLOGUE AFUA_6G11590)"/>
    <property type="match status" value="1"/>
</dbReference>
<dbReference type="GO" id="GO:0051920">
    <property type="term" value="F:peroxiredoxin activity"/>
    <property type="evidence" value="ECO:0007669"/>
    <property type="project" value="InterPro"/>
</dbReference>
<comment type="caution">
    <text evidence="2">The sequence shown here is derived from an EMBL/GenBank/DDBJ whole genome shotgun (WGS) entry which is preliminary data.</text>
</comment>
<evidence type="ECO:0000259" key="1">
    <source>
        <dbReference type="Pfam" id="PF02627"/>
    </source>
</evidence>
<accession>X1J3V8</accession>
<dbReference type="AlphaFoldDB" id="X1J3V8"/>
<organism evidence="2">
    <name type="scientific">marine sediment metagenome</name>
    <dbReference type="NCBI Taxonomy" id="412755"/>
    <lineage>
        <taxon>unclassified sequences</taxon>
        <taxon>metagenomes</taxon>
        <taxon>ecological metagenomes</taxon>
    </lineage>
</organism>
<dbReference type="Pfam" id="PF02627">
    <property type="entry name" value="CMD"/>
    <property type="match status" value="1"/>
</dbReference>
<proteinExistence type="predicted"/>
<dbReference type="Gene3D" id="1.20.1290.10">
    <property type="entry name" value="AhpD-like"/>
    <property type="match status" value="1"/>
</dbReference>
<dbReference type="PANTHER" id="PTHR34846:SF11">
    <property type="entry name" value="4-CARBOXYMUCONOLACTONE DECARBOXYLASE FAMILY PROTEIN (AFU_ORTHOLOGUE AFUA_6G11590)"/>
    <property type="match status" value="1"/>
</dbReference>
<dbReference type="SUPFAM" id="SSF69118">
    <property type="entry name" value="AhpD-like"/>
    <property type="match status" value="1"/>
</dbReference>
<gene>
    <name evidence="2" type="ORF">S03H2_51398</name>
</gene>
<protein>
    <recommendedName>
        <fullName evidence="1">Carboxymuconolactone decarboxylase-like domain-containing protein</fullName>
    </recommendedName>
</protein>
<dbReference type="InterPro" id="IPR029032">
    <property type="entry name" value="AhpD-like"/>
</dbReference>
<name>X1J3V8_9ZZZZ</name>
<sequence length="191" mass="21500">MARVHLLEKDEAPPEVKEVFQKIEDNGAKVINLYKAVANSPKVLLNFIRLGNSIVGRMGLSPKWRELVILRVAKLTNSEYEWAQHTSMALEMGISRGQLNAIADWENSSKFNDGERAILQYTDEVTQNVSVTDQTFNTLKKFFNEQAIVELTLTAGYYGMLSRVLVPLQVEVDEGTIGSANELMGRRNQPK</sequence>
<dbReference type="EMBL" id="BARU01032606">
    <property type="protein sequence ID" value="GAH73009.1"/>
    <property type="molecule type" value="Genomic_DNA"/>
</dbReference>
<evidence type="ECO:0000313" key="2">
    <source>
        <dbReference type="EMBL" id="GAH73009.1"/>
    </source>
</evidence>